<dbReference type="AlphaFoldDB" id="A0A3M9MH58"/>
<comment type="caution">
    <text evidence="1">The sequence shown here is derived from an EMBL/GenBank/DDBJ whole genome shotgun (WGS) entry which is preliminary data.</text>
</comment>
<dbReference type="RefSeq" id="WP_123270124.1">
    <property type="nucleotide sequence ID" value="NZ_RJJQ01000002.1"/>
</dbReference>
<evidence type="ECO:0000313" key="1">
    <source>
        <dbReference type="EMBL" id="RNI24834.1"/>
    </source>
</evidence>
<name>A0A3M9MH58_9MICO</name>
<keyword evidence="2" id="KW-1185">Reference proteome</keyword>
<sequence>MKKLDNARPQRYRPFRYRGKQFAPFELSTPPVRRAGRHWALIVDVVALPEADEPAVVHRWVPKEQLMPVPAQLNRTYGLR</sequence>
<dbReference type="OrthoDB" id="5148447at2"/>
<dbReference type="EMBL" id="RJJQ01000002">
    <property type="protein sequence ID" value="RNI24834.1"/>
    <property type="molecule type" value="Genomic_DNA"/>
</dbReference>
<dbReference type="Proteomes" id="UP000271678">
    <property type="component" value="Unassembled WGS sequence"/>
</dbReference>
<gene>
    <name evidence="1" type="ORF">EFY87_03845</name>
</gene>
<accession>A0A3M9MH58</accession>
<proteinExistence type="predicted"/>
<protein>
    <submittedName>
        <fullName evidence="1">Uncharacterized protein</fullName>
    </submittedName>
</protein>
<evidence type="ECO:0000313" key="2">
    <source>
        <dbReference type="Proteomes" id="UP000271678"/>
    </source>
</evidence>
<organism evidence="1 2">
    <name type="scientific">Flexivirga caeni</name>
    <dbReference type="NCBI Taxonomy" id="2294115"/>
    <lineage>
        <taxon>Bacteria</taxon>
        <taxon>Bacillati</taxon>
        <taxon>Actinomycetota</taxon>
        <taxon>Actinomycetes</taxon>
        <taxon>Micrococcales</taxon>
        <taxon>Dermacoccaceae</taxon>
        <taxon>Flexivirga</taxon>
    </lineage>
</organism>
<reference evidence="1 2" key="1">
    <citation type="submission" date="2018-11" db="EMBL/GenBank/DDBJ databases">
        <title>Draft genome of Simplicispira Flexivirga sp. BO-16.</title>
        <authorList>
            <person name="Im W.T."/>
        </authorList>
    </citation>
    <scope>NUCLEOTIDE SEQUENCE [LARGE SCALE GENOMIC DNA]</scope>
    <source>
        <strain evidence="1 2">BO-16</strain>
    </source>
</reference>